<reference evidence="2" key="2">
    <citation type="journal article" date="2021" name="PeerJ">
        <title>Extensive microbial diversity within the chicken gut microbiome revealed by metagenomics and culture.</title>
        <authorList>
            <person name="Gilroy R."/>
            <person name="Ravi A."/>
            <person name="Getino M."/>
            <person name="Pursley I."/>
            <person name="Horton D.L."/>
            <person name="Alikhan N.F."/>
            <person name="Baker D."/>
            <person name="Gharbi K."/>
            <person name="Hall N."/>
            <person name="Watson M."/>
            <person name="Adriaenssens E.M."/>
            <person name="Foster-Nyarko E."/>
            <person name="Jarju S."/>
            <person name="Secka A."/>
            <person name="Antonio M."/>
            <person name="Oren A."/>
            <person name="Chaudhuri R.R."/>
            <person name="La Ragione R."/>
            <person name="Hildebrand F."/>
            <person name="Pallen M.J."/>
        </authorList>
    </citation>
    <scope>NUCLEOTIDE SEQUENCE</scope>
    <source>
        <strain evidence="2">1370</strain>
    </source>
</reference>
<organism evidence="2 3">
    <name type="scientific">Candidatus Faeciplasma avium</name>
    <dbReference type="NCBI Taxonomy" id="2840798"/>
    <lineage>
        <taxon>Bacteria</taxon>
        <taxon>Bacillati</taxon>
        <taxon>Bacillota</taxon>
        <taxon>Clostridia</taxon>
        <taxon>Eubacteriales</taxon>
        <taxon>Oscillospiraceae</taxon>
        <taxon>Oscillospiraceae incertae sedis</taxon>
        <taxon>Candidatus Faeciplasma</taxon>
    </lineage>
</organism>
<dbReference type="InterPro" id="IPR020988">
    <property type="entry name" value="Pept_U32_collagenase"/>
</dbReference>
<dbReference type="Proteomes" id="UP000823960">
    <property type="component" value="Unassembled WGS sequence"/>
</dbReference>
<proteinExistence type="predicted"/>
<evidence type="ECO:0000313" key="2">
    <source>
        <dbReference type="EMBL" id="HIV10774.1"/>
    </source>
</evidence>
<protein>
    <submittedName>
        <fullName evidence="2">U32 family peptidase</fullName>
    </submittedName>
</protein>
<dbReference type="EMBL" id="DVOL01000045">
    <property type="protein sequence ID" value="HIV10774.1"/>
    <property type="molecule type" value="Genomic_DNA"/>
</dbReference>
<dbReference type="AlphaFoldDB" id="A0A9D1NQ12"/>
<dbReference type="PANTHER" id="PTHR30217:SF10">
    <property type="entry name" value="23S RRNA 5-HYDROXYCYTIDINE C2501 SYNTHASE"/>
    <property type="match status" value="1"/>
</dbReference>
<evidence type="ECO:0000259" key="1">
    <source>
        <dbReference type="Pfam" id="PF12392"/>
    </source>
</evidence>
<dbReference type="InterPro" id="IPR051454">
    <property type="entry name" value="RNA/ubiquinone_mod_enzymes"/>
</dbReference>
<reference evidence="2" key="1">
    <citation type="submission" date="2020-10" db="EMBL/GenBank/DDBJ databases">
        <authorList>
            <person name="Gilroy R."/>
        </authorList>
    </citation>
    <scope>NUCLEOTIDE SEQUENCE</scope>
    <source>
        <strain evidence="2">1370</strain>
    </source>
</reference>
<dbReference type="PROSITE" id="PS01276">
    <property type="entry name" value="PEPTIDASE_U32"/>
    <property type="match status" value="1"/>
</dbReference>
<feature type="domain" description="Peptidase U32 collagenase" evidence="1">
    <location>
        <begin position="306"/>
        <end position="413"/>
    </location>
</feature>
<accession>A0A9D1NQ12</accession>
<name>A0A9D1NQ12_9FIRM</name>
<dbReference type="InterPro" id="IPR001539">
    <property type="entry name" value="Peptidase_U32"/>
</dbReference>
<dbReference type="Pfam" id="PF01136">
    <property type="entry name" value="Peptidase_U32"/>
    <property type="match status" value="1"/>
</dbReference>
<sequence length="685" mass="74863">MSALPEILAPCGSMESLTAALRAGADAVYLGGKRFSARKNAKNFSREELAEAVRLCRRYGAAVYQAINTIVSDSELEELASELEFAAALGVDGIIVQDLAVCRIAREAAPRLRLHASTQLSIGTLDGVEFAKAAGFSRVVLARELSLEGIRELSGAGIETEVFVHGALCMSVSGQCYLSAAIGGRSANRGLCAGACRLMFSPQGRPKNGQCALSLKDLSLIPHAEALRDAGVSSLKIEGRMKRPEYVAAAVDSLYKALRGESYDLEALRSVFSRSGFTDGYFTGKTGKAMFGVRSQEDERAAKDICPRLRELYRNERQRLAVDMELFAEPGSRVRLTVSSLGDSVTVTGEPVSEAKSRPTDSEEVKRQLTRLGGTVYLAGKISLRLLGSPYLSAAEINGLRRRALTELDEKRIGRLMRPIPFDRDRLSLAMPKTLNMKHPELIVRVERVSQLEYLDVKSLYGVIIPADGAKEYLDAGYPIEKATVYPPRGFDGDAALDTLTLAKGLGFKSAACSNPGELILCKRLGLEPVGGFTLNIKNSLCAWEYAKMGLKAETLSPELTAREASALSAPVPTGAVVYGRLPLMLTKNCPIKSELDCARCTRRLTDRTGSEFSVLCHKEYGWFELLNSRFIWLADRMRDFNLDFGVLYFTVESKGEVKRVYDGYINRLPPSGGFTRGLYYRGVE</sequence>
<comment type="caution">
    <text evidence="2">The sequence shown here is derived from an EMBL/GenBank/DDBJ whole genome shotgun (WGS) entry which is preliminary data.</text>
</comment>
<evidence type="ECO:0000313" key="3">
    <source>
        <dbReference type="Proteomes" id="UP000823960"/>
    </source>
</evidence>
<gene>
    <name evidence="2" type="ORF">IAD28_03650</name>
</gene>
<dbReference type="PANTHER" id="PTHR30217">
    <property type="entry name" value="PEPTIDASE U32 FAMILY"/>
    <property type="match status" value="1"/>
</dbReference>
<dbReference type="Pfam" id="PF12392">
    <property type="entry name" value="DUF3656"/>
    <property type="match status" value="1"/>
</dbReference>